<organism evidence="11 12">
    <name type="scientific">Clostridium tarantellae</name>
    <dbReference type="NCBI Taxonomy" id="39493"/>
    <lineage>
        <taxon>Bacteria</taxon>
        <taxon>Bacillati</taxon>
        <taxon>Bacillota</taxon>
        <taxon>Clostridia</taxon>
        <taxon>Eubacteriales</taxon>
        <taxon>Clostridiaceae</taxon>
        <taxon>Clostridium</taxon>
    </lineage>
</organism>
<dbReference type="CDD" id="cd06261">
    <property type="entry name" value="TM_PBP2"/>
    <property type="match status" value="1"/>
</dbReference>
<evidence type="ECO:0000256" key="1">
    <source>
        <dbReference type="ARBA" id="ARBA00004651"/>
    </source>
</evidence>
<feature type="transmembrane region" description="Helical" evidence="9">
    <location>
        <begin position="212"/>
        <end position="235"/>
    </location>
</feature>
<dbReference type="AlphaFoldDB" id="A0A6I1MNH9"/>
<dbReference type="InterPro" id="IPR050901">
    <property type="entry name" value="BP-dep_ABC_trans_perm"/>
</dbReference>
<keyword evidence="8 9" id="KW-0472">Membrane</keyword>
<comment type="caution">
    <text evidence="11">The sequence shown here is derived from an EMBL/GenBank/DDBJ whole genome shotgun (WGS) entry which is preliminary data.</text>
</comment>
<evidence type="ECO:0000259" key="10">
    <source>
        <dbReference type="PROSITE" id="PS50928"/>
    </source>
</evidence>
<dbReference type="RefSeq" id="WP_152891064.1">
    <property type="nucleotide sequence ID" value="NZ_WHJC01000235.1"/>
</dbReference>
<dbReference type="Gene3D" id="1.10.3720.10">
    <property type="entry name" value="MetI-like"/>
    <property type="match status" value="1"/>
</dbReference>
<dbReference type="InterPro" id="IPR035906">
    <property type="entry name" value="MetI-like_sf"/>
</dbReference>
<gene>
    <name evidence="11" type="ORF">GBZ86_12255</name>
</gene>
<dbReference type="PANTHER" id="PTHR32243">
    <property type="entry name" value="MALTOSE TRANSPORT SYSTEM PERMEASE-RELATED"/>
    <property type="match status" value="1"/>
</dbReference>
<feature type="transmembrane region" description="Helical" evidence="9">
    <location>
        <begin position="262"/>
        <end position="280"/>
    </location>
</feature>
<comment type="similarity">
    <text evidence="2">Belongs to the binding-protein-dependent transport system permease family. MalFG subfamily.</text>
</comment>
<protein>
    <submittedName>
        <fullName evidence="11">ABC transporter permease subunit</fullName>
    </submittedName>
</protein>
<evidence type="ECO:0000256" key="6">
    <source>
        <dbReference type="ARBA" id="ARBA00022692"/>
    </source>
</evidence>
<evidence type="ECO:0000256" key="8">
    <source>
        <dbReference type="ARBA" id="ARBA00023136"/>
    </source>
</evidence>
<keyword evidence="4" id="KW-1003">Cell membrane</keyword>
<evidence type="ECO:0000256" key="9">
    <source>
        <dbReference type="RuleBase" id="RU363032"/>
    </source>
</evidence>
<evidence type="ECO:0000256" key="4">
    <source>
        <dbReference type="ARBA" id="ARBA00022475"/>
    </source>
</evidence>
<accession>A0A6I1MNH9</accession>
<evidence type="ECO:0000256" key="2">
    <source>
        <dbReference type="ARBA" id="ARBA00009047"/>
    </source>
</evidence>
<dbReference type="PANTHER" id="PTHR32243:SF50">
    <property type="entry name" value="MALTOSE_MALTODEXTRIN TRANSPORT SYSTEM PERMEASE PROTEIN MALG"/>
    <property type="match status" value="1"/>
</dbReference>
<evidence type="ECO:0000313" key="11">
    <source>
        <dbReference type="EMBL" id="MPQ44520.1"/>
    </source>
</evidence>
<evidence type="ECO:0000313" key="12">
    <source>
        <dbReference type="Proteomes" id="UP000430345"/>
    </source>
</evidence>
<keyword evidence="7 9" id="KW-1133">Transmembrane helix</keyword>
<feature type="transmembrane region" description="Helical" evidence="9">
    <location>
        <begin position="92"/>
        <end position="114"/>
    </location>
</feature>
<dbReference type="GO" id="GO:0005886">
    <property type="term" value="C:plasma membrane"/>
    <property type="evidence" value="ECO:0007669"/>
    <property type="project" value="UniProtKB-SubCell"/>
</dbReference>
<comment type="subcellular location">
    <subcellularLocation>
        <location evidence="1 9">Cell membrane</location>
        <topology evidence="1 9">Multi-pass membrane protein</topology>
    </subcellularLocation>
</comment>
<dbReference type="GO" id="GO:0015423">
    <property type="term" value="F:ABC-type maltose transporter activity"/>
    <property type="evidence" value="ECO:0007669"/>
    <property type="project" value="TreeGrafter"/>
</dbReference>
<dbReference type="SUPFAM" id="SSF161098">
    <property type="entry name" value="MetI-like"/>
    <property type="match status" value="1"/>
</dbReference>
<dbReference type="Proteomes" id="UP000430345">
    <property type="component" value="Unassembled WGS sequence"/>
</dbReference>
<dbReference type="Pfam" id="PF00528">
    <property type="entry name" value="BPD_transp_1"/>
    <property type="match status" value="1"/>
</dbReference>
<feature type="transmembrane region" description="Helical" evidence="9">
    <location>
        <begin position="30"/>
        <end position="56"/>
    </location>
</feature>
<dbReference type="EMBL" id="WHJC01000235">
    <property type="protein sequence ID" value="MPQ44520.1"/>
    <property type="molecule type" value="Genomic_DNA"/>
</dbReference>
<dbReference type="InterPro" id="IPR000515">
    <property type="entry name" value="MetI-like"/>
</dbReference>
<dbReference type="OrthoDB" id="9794684at2"/>
<keyword evidence="5" id="KW-0762">Sugar transport</keyword>
<dbReference type="GO" id="GO:0042956">
    <property type="term" value="P:maltodextrin transmembrane transport"/>
    <property type="evidence" value="ECO:0007669"/>
    <property type="project" value="TreeGrafter"/>
</dbReference>
<name>A0A6I1MNH9_9CLOT</name>
<keyword evidence="3 9" id="KW-0813">Transport</keyword>
<keyword evidence="6 9" id="KW-0812">Transmembrane</keyword>
<dbReference type="PROSITE" id="PS50928">
    <property type="entry name" value="ABC_TM1"/>
    <property type="match status" value="1"/>
</dbReference>
<evidence type="ECO:0000256" key="3">
    <source>
        <dbReference type="ARBA" id="ARBA00022448"/>
    </source>
</evidence>
<evidence type="ECO:0000256" key="7">
    <source>
        <dbReference type="ARBA" id="ARBA00022989"/>
    </source>
</evidence>
<proteinExistence type="inferred from homology"/>
<sequence length="295" mass="32775">MQANFNINTRSTKDLKYKKKLRSAEKKTLWISRIIIWIVIAIVIFPILAVVTASMAKGEVFTQSSLLPKAWTLENYKKVILETDFLIWVKNTLIICFSVSIIQLIITIPSAFAFSKLKFKGRSKGLMALLLLQMFPAAMALPAILGIAYRLGGMDNIWTLVVIQCGGSAYNIWLLKGFIDGIPNDLMEAAYVDGATTFQAFLKIVLPLTRNMLIVIFLFSFIAAYSEFIFASALMKDPEVQTLATGLRQFINNKFSANWTQYSATAIMSSVPIVLLFMAAQKFIAKGLVAGSVKG</sequence>
<feature type="domain" description="ABC transmembrane type-1" evidence="10">
    <location>
        <begin position="89"/>
        <end position="280"/>
    </location>
</feature>
<reference evidence="11 12" key="1">
    <citation type="submission" date="2019-10" db="EMBL/GenBank/DDBJ databases">
        <title>The Genome Sequence of Clostridium tarantellae Isolated from Fish Brain.</title>
        <authorList>
            <person name="Bano L."/>
            <person name="Kiel M."/>
            <person name="Sales G."/>
            <person name="Doxey A.C."/>
            <person name="Mansfield M.J."/>
            <person name="Schiavone M."/>
            <person name="Rossetto O."/>
            <person name="Pirazzini M."/>
            <person name="Dobrindt U."/>
            <person name="Montecucco C."/>
        </authorList>
    </citation>
    <scope>NUCLEOTIDE SEQUENCE [LARGE SCALE GENOMIC DNA]</scope>
    <source>
        <strain evidence="11 12">DSM 3997</strain>
    </source>
</reference>
<keyword evidence="12" id="KW-1185">Reference proteome</keyword>
<feature type="transmembrane region" description="Helical" evidence="9">
    <location>
        <begin position="126"/>
        <end position="151"/>
    </location>
</feature>
<evidence type="ECO:0000256" key="5">
    <source>
        <dbReference type="ARBA" id="ARBA00022597"/>
    </source>
</evidence>
<feature type="transmembrane region" description="Helical" evidence="9">
    <location>
        <begin position="157"/>
        <end position="175"/>
    </location>
</feature>